<dbReference type="GO" id="GO:0005829">
    <property type="term" value="C:cytosol"/>
    <property type="evidence" value="ECO:0007669"/>
    <property type="project" value="TreeGrafter"/>
</dbReference>
<dbReference type="RefSeq" id="WP_145088991.1">
    <property type="nucleotide sequence ID" value="NZ_CP036274.1"/>
</dbReference>
<dbReference type="InterPro" id="IPR043129">
    <property type="entry name" value="ATPase_NBD"/>
</dbReference>
<gene>
    <name evidence="2" type="primary">tsaB</name>
    <name evidence="2" type="ORF">ETAA8_28820</name>
</gene>
<feature type="domain" description="Gcp-like" evidence="1">
    <location>
        <begin position="37"/>
        <end position="125"/>
    </location>
</feature>
<keyword evidence="3" id="KW-1185">Reference proteome</keyword>
<dbReference type="PANTHER" id="PTHR11735">
    <property type="entry name" value="TRNA N6-ADENOSINE THREONYLCARBAMOYLTRANSFERASE"/>
    <property type="match status" value="1"/>
</dbReference>
<dbReference type="KEGG" id="aagg:ETAA8_28820"/>
<dbReference type="SUPFAM" id="SSF53067">
    <property type="entry name" value="Actin-like ATPase domain"/>
    <property type="match status" value="2"/>
</dbReference>
<dbReference type="Gene3D" id="3.30.420.40">
    <property type="match status" value="2"/>
</dbReference>
<evidence type="ECO:0000259" key="1">
    <source>
        <dbReference type="Pfam" id="PF00814"/>
    </source>
</evidence>
<protein>
    <submittedName>
        <fullName evidence="2">tRNA threonylcarbamoyladenosine biosynthesis protein TsaB</fullName>
    </submittedName>
</protein>
<dbReference type="OrthoDB" id="9784166at2"/>
<sequence length="235" mass="24941">MTVWTLALETVATAGSVALLQGTEVVAEQQLPADSRSARTLATAINQLWQGAGKPPIHLVAVASGPGSFTGLRVGITTAKTLAFAWGARLIGVNTLTAIAFQAKTEDLALHVVLDAQRKELFLATLQRVTPQAQWERQGTDIIVTATDWLQSLTANPVSSVAVSGPALNKLRESLPAGTSVVDPQHWHPQAATIGLLALQAFAANQPDELWTLAPHYMRVSYAEEKKPAAKAIDA</sequence>
<evidence type="ECO:0000313" key="3">
    <source>
        <dbReference type="Proteomes" id="UP000315017"/>
    </source>
</evidence>
<dbReference type="Pfam" id="PF00814">
    <property type="entry name" value="TsaD"/>
    <property type="match status" value="1"/>
</dbReference>
<organism evidence="2 3">
    <name type="scientific">Anatilimnocola aggregata</name>
    <dbReference type="NCBI Taxonomy" id="2528021"/>
    <lineage>
        <taxon>Bacteria</taxon>
        <taxon>Pseudomonadati</taxon>
        <taxon>Planctomycetota</taxon>
        <taxon>Planctomycetia</taxon>
        <taxon>Pirellulales</taxon>
        <taxon>Pirellulaceae</taxon>
        <taxon>Anatilimnocola</taxon>
    </lineage>
</organism>
<dbReference type="GO" id="GO:0002949">
    <property type="term" value="P:tRNA threonylcarbamoyladenosine modification"/>
    <property type="evidence" value="ECO:0007669"/>
    <property type="project" value="InterPro"/>
</dbReference>
<dbReference type="Proteomes" id="UP000315017">
    <property type="component" value="Chromosome"/>
</dbReference>
<dbReference type="InterPro" id="IPR022496">
    <property type="entry name" value="T6A_TsaB"/>
</dbReference>
<name>A0A517YC47_9BACT</name>
<proteinExistence type="predicted"/>
<dbReference type="NCBIfam" id="TIGR03725">
    <property type="entry name" value="T6A_YeaZ"/>
    <property type="match status" value="1"/>
</dbReference>
<accession>A0A517YC47</accession>
<evidence type="ECO:0000313" key="2">
    <source>
        <dbReference type="EMBL" id="QDU27791.1"/>
    </source>
</evidence>
<dbReference type="PANTHER" id="PTHR11735:SF11">
    <property type="entry name" value="TRNA THREONYLCARBAMOYLADENOSINE BIOSYNTHESIS PROTEIN TSAB"/>
    <property type="match status" value="1"/>
</dbReference>
<dbReference type="EMBL" id="CP036274">
    <property type="protein sequence ID" value="QDU27791.1"/>
    <property type="molecule type" value="Genomic_DNA"/>
</dbReference>
<dbReference type="AlphaFoldDB" id="A0A517YC47"/>
<reference evidence="2 3" key="1">
    <citation type="submission" date="2019-02" db="EMBL/GenBank/DDBJ databases">
        <title>Deep-cultivation of Planctomycetes and their phenomic and genomic characterization uncovers novel biology.</title>
        <authorList>
            <person name="Wiegand S."/>
            <person name="Jogler M."/>
            <person name="Boedeker C."/>
            <person name="Pinto D."/>
            <person name="Vollmers J."/>
            <person name="Rivas-Marin E."/>
            <person name="Kohn T."/>
            <person name="Peeters S.H."/>
            <person name="Heuer A."/>
            <person name="Rast P."/>
            <person name="Oberbeckmann S."/>
            <person name="Bunk B."/>
            <person name="Jeske O."/>
            <person name="Meyerdierks A."/>
            <person name="Storesund J.E."/>
            <person name="Kallscheuer N."/>
            <person name="Luecker S."/>
            <person name="Lage O.M."/>
            <person name="Pohl T."/>
            <person name="Merkel B.J."/>
            <person name="Hornburger P."/>
            <person name="Mueller R.-W."/>
            <person name="Bruemmer F."/>
            <person name="Labrenz M."/>
            <person name="Spormann A.M."/>
            <person name="Op den Camp H."/>
            <person name="Overmann J."/>
            <person name="Amann R."/>
            <person name="Jetten M.S.M."/>
            <person name="Mascher T."/>
            <person name="Medema M.H."/>
            <person name="Devos D.P."/>
            <person name="Kaster A.-K."/>
            <person name="Ovreas L."/>
            <person name="Rohde M."/>
            <person name="Galperin M.Y."/>
            <person name="Jogler C."/>
        </authorList>
    </citation>
    <scope>NUCLEOTIDE SEQUENCE [LARGE SCALE GENOMIC DNA]</scope>
    <source>
        <strain evidence="2 3">ETA_A8</strain>
    </source>
</reference>
<dbReference type="InterPro" id="IPR000905">
    <property type="entry name" value="Gcp-like_dom"/>
</dbReference>